<sequence length="325" mass="36700">MPRGGTIQPASFMNPRADAEAVDKAFKGPGYKKEVLLDIFANRSTFQRSLIQNAYKAGFGESLKQKVKSEVNGDFKVCLLSSFDDQSHTDARALYKAMSSISTHSNTLMEVICTSTNQEIRDIKLAYQDILQEENKDQKTKNLESDLKSCTSGNFQRLLVAVSQGMRSERFDPQIAVMDAKILYDAGEGRMGTDDSTFIRIFATRSWESLRKTDEVYAESFGHGLREAVERETRGNFRRGLQLILEAATNRIKCYAKILHESLKGSGTRDETLFRMIVGHSESDLALIRHYFNANYPQSLGEMIKSETHGDYQLFLLAILRESND</sequence>
<dbReference type="SMART" id="SM00335">
    <property type="entry name" value="ANX"/>
    <property type="match status" value="4"/>
</dbReference>
<evidence type="ECO:0000256" key="1">
    <source>
        <dbReference type="ARBA" id="ARBA00007831"/>
    </source>
</evidence>
<evidence type="ECO:0000313" key="5">
    <source>
        <dbReference type="Proteomes" id="UP001651158"/>
    </source>
</evidence>
<keyword evidence="3" id="KW-0041">Annexin</keyword>
<proteinExistence type="inferred from homology"/>
<dbReference type="EMBL" id="JAKROA010000003">
    <property type="protein sequence ID" value="KAL5109321.1"/>
    <property type="molecule type" value="Genomic_DNA"/>
</dbReference>
<organism evidence="4 5">
    <name type="scientific">Taenia crassiceps</name>
    <dbReference type="NCBI Taxonomy" id="6207"/>
    <lineage>
        <taxon>Eukaryota</taxon>
        <taxon>Metazoa</taxon>
        <taxon>Spiralia</taxon>
        <taxon>Lophotrochozoa</taxon>
        <taxon>Platyhelminthes</taxon>
        <taxon>Cestoda</taxon>
        <taxon>Eucestoda</taxon>
        <taxon>Cyclophyllidea</taxon>
        <taxon>Taeniidae</taxon>
        <taxon>Taenia</taxon>
    </lineage>
</organism>
<dbReference type="InterPro" id="IPR018502">
    <property type="entry name" value="Annexin_repeat"/>
</dbReference>
<comment type="caution">
    <text evidence="4">The sequence shown here is derived from an EMBL/GenBank/DDBJ whole genome shotgun (WGS) entry which is preliminary data.</text>
</comment>
<dbReference type="InterPro" id="IPR037104">
    <property type="entry name" value="Annexin_sf"/>
</dbReference>
<accession>A0ABR4QHX0</accession>
<reference evidence="4 5" key="1">
    <citation type="journal article" date="2022" name="Front. Cell. Infect. Microbiol.">
        <title>The Genomes of Two Strains of Taenia crassiceps the Animal Model for the Study of Human Cysticercosis.</title>
        <authorList>
            <person name="Bobes R.J."/>
            <person name="Estrada K."/>
            <person name="Rios-Valencia D.G."/>
            <person name="Calderon-Gallegos A."/>
            <person name="de la Torre P."/>
            <person name="Carrero J.C."/>
            <person name="Sanchez-Flores A."/>
            <person name="Laclette J.P."/>
        </authorList>
    </citation>
    <scope>NUCLEOTIDE SEQUENCE [LARGE SCALE GENOMIC DNA]</scope>
    <source>
        <strain evidence="4">WFUcys</strain>
    </source>
</reference>
<dbReference type="Gene3D" id="1.10.220.10">
    <property type="entry name" value="Annexin"/>
    <property type="match status" value="4"/>
</dbReference>
<name>A0ABR4QHX0_9CEST</name>
<evidence type="ECO:0000256" key="2">
    <source>
        <dbReference type="ARBA" id="ARBA00022737"/>
    </source>
</evidence>
<dbReference type="InterPro" id="IPR001464">
    <property type="entry name" value="Annexin"/>
</dbReference>
<dbReference type="PANTHER" id="PTHR10502:SF102">
    <property type="entry name" value="ANNEXIN B11"/>
    <property type="match status" value="1"/>
</dbReference>
<keyword evidence="2" id="KW-0677">Repeat</keyword>
<keyword evidence="5" id="KW-1185">Reference proteome</keyword>
<gene>
    <name evidence="4" type="ORF">TcWFU_008268</name>
</gene>
<dbReference type="PRINTS" id="PR00196">
    <property type="entry name" value="ANNEXIN"/>
</dbReference>
<dbReference type="PROSITE" id="PS51897">
    <property type="entry name" value="ANNEXIN_2"/>
    <property type="match status" value="4"/>
</dbReference>
<comment type="similarity">
    <text evidence="1">Belongs to the annexin family.</text>
</comment>
<dbReference type="PANTHER" id="PTHR10502">
    <property type="entry name" value="ANNEXIN"/>
    <property type="match status" value="1"/>
</dbReference>
<dbReference type="Proteomes" id="UP001651158">
    <property type="component" value="Unassembled WGS sequence"/>
</dbReference>
<dbReference type="SUPFAM" id="SSF47874">
    <property type="entry name" value="Annexin"/>
    <property type="match status" value="1"/>
</dbReference>
<protein>
    <submittedName>
        <fullName evidence="4">Annexin A7</fullName>
    </submittedName>
</protein>
<evidence type="ECO:0000313" key="4">
    <source>
        <dbReference type="EMBL" id="KAL5109321.1"/>
    </source>
</evidence>
<evidence type="ECO:0000256" key="3">
    <source>
        <dbReference type="ARBA" id="ARBA00023216"/>
    </source>
</evidence>
<dbReference type="Pfam" id="PF00191">
    <property type="entry name" value="Annexin"/>
    <property type="match status" value="4"/>
</dbReference>